<feature type="compositionally biased region" description="Polar residues" evidence="1">
    <location>
        <begin position="32"/>
        <end position="65"/>
    </location>
</feature>
<evidence type="ECO:0000256" key="2">
    <source>
        <dbReference type="SAM" id="Phobius"/>
    </source>
</evidence>
<proteinExistence type="predicted"/>
<dbReference type="AlphaFoldDB" id="A0A1W7AEG7"/>
<evidence type="ECO:0000313" key="4">
    <source>
        <dbReference type="EMBL" id="ARQ07806.1"/>
    </source>
</evidence>
<keyword evidence="3" id="KW-0732">Signal</keyword>
<dbReference type="KEGG" id="mcak:MCCS_22180"/>
<dbReference type="Proteomes" id="UP000194154">
    <property type="component" value="Chromosome"/>
</dbReference>
<dbReference type="EMBL" id="CP021059">
    <property type="protein sequence ID" value="ARQ07806.1"/>
    <property type="molecule type" value="Genomic_DNA"/>
</dbReference>
<feature type="chain" id="PRO_5038640679" description="LPXTG cell wall anchor domain-containing protein" evidence="3">
    <location>
        <begin position="24"/>
        <end position="320"/>
    </location>
</feature>
<feature type="compositionally biased region" description="Polar residues" evidence="1">
    <location>
        <begin position="185"/>
        <end position="202"/>
    </location>
</feature>
<evidence type="ECO:0000256" key="1">
    <source>
        <dbReference type="SAM" id="MobiDB-lite"/>
    </source>
</evidence>
<organism evidence="4 5">
    <name type="scientific">Macrococcoides canis</name>
    <dbReference type="NCBI Taxonomy" id="1855823"/>
    <lineage>
        <taxon>Bacteria</taxon>
        <taxon>Bacillati</taxon>
        <taxon>Bacillota</taxon>
        <taxon>Bacilli</taxon>
        <taxon>Bacillales</taxon>
        <taxon>Staphylococcaceae</taxon>
        <taxon>Macrococcoides</taxon>
    </lineage>
</organism>
<protein>
    <recommendedName>
        <fullName evidence="6">LPXTG cell wall anchor domain-containing protein</fullName>
    </recommendedName>
</protein>
<dbReference type="STRING" id="1855823.MCCS_22180"/>
<feature type="compositionally biased region" description="Low complexity" evidence="1">
    <location>
        <begin position="72"/>
        <end position="103"/>
    </location>
</feature>
<feature type="signal peptide" evidence="3">
    <location>
        <begin position="1"/>
        <end position="23"/>
    </location>
</feature>
<keyword evidence="5" id="KW-1185">Reference proteome</keyword>
<feature type="transmembrane region" description="Helical" evidence="2">
    <location>
        <begin position="299"/>
        <end position="317"/>
    </location>
</feature>
<feature type="compositionally biased region" description="Low complexity" evidence="1">
    <location>
        <begin position="210"/>
        <end position="224"/>
    </location>
</feature>
<sequence>MHKFKMKTVATLLCIFGLTSYHAAVSEAAEQIVTTEQPSSEQIETTEQPSTEQVESLSPESSVISNEDKSSESPVIEIVSTEIITETETAEPQPTTERPTTEAPSEEKTPTTEMPSVEVDQPSERPTVEYPVTEQPTIERPTTEHPTIQEPIEQPSHEGITDSVSPDEQGNGDDHSGGGMPGTSEVPSNGEPPSSSKPSTGTIDLPELPETPMSPAEPSEPEQPSLEENDEFVGIKPGKFKPTDGEAYYAALDKQVCDLVTREIGKSKKTSHEKDAKTTSKPKQKVKKHAILPDTGESIFMYVLIPMILLLSGILLLRRP</sequence>
<feature type="region of interest" description="Disordered" evidence="1">
    <location>
        <begin position="32"/>
        <end position="244"/>
    </location>
</feature>
<keyword evidence="2" id="KW-1133">Transmembrane helix</keyword>
<accession>A0A1W7AEG7</accession>
<reference evidence="4 5" key="1">
    <citation type="journal article" date="2017" name="Int. J. Syst. Evol. Microbiol.">
        <title>Macrococcus canis sp. nov., a skin bacterium associated with infections in dogs.</title>
        <authorList>
            <person name="Gobeli Brawand S."/>
            <person name="Cotting K."/>
            <person name="Gomez-Sanz E."/>
            <person name="Collaud A."/>
            <person name="Thomann A."/>
            <person name="Brodard I."/>
            <person name="Rodriguez-Campos S."/>
            <person name="Strauss C."/>
            <person name="Perreten V."/>
        </authorList>
    </citation>
    <scope>NUCLEOTIDE SEQUENCE [LARGE SCALE GENOMIC DNA]</scope>
    <source>
        <strain evidence="4 5">KM45013</strain>
    </source>
</reference>
<gene>
    <name evidence="4" type="ORF">MCCS_22180</name>
</gene>
<keyword evidence="2" id="KW-0812">Transmembrane</keyword>
<evidence type="ECO:0000313" key="5">
    <source>
        <dbReference type="Proteomes" id="UP000194154"/>
    </source>
</evidence>
<keyword evidence="2" id="KW-0472">Membrane</keyword>
<dbReference type="RefSeq" id="WP_086043337.1">
    <property type="nucleotide sequence ID" value="NZ_CBCRZA010000019.1"/>
</dbReference>
<dbReference type="OrthoDB" id="10012326at2"/>
<dbReference type="GeneID" id="35296301"/>
<evidence type="ECO:0000256" key="3">
    <source>
        <dbReference type="SAM" id="SignalP"/>
    </source>
</evidence>
<name>A0A1W7AEG7_9STAP</name>
<evidence type="ECO:0008006" key="6">
    <source>
        <dbReference type="Google" id="ProtNLM"/>
    </source>
</evidence>